<organism evidence="5 6">
    <name type="scientific">Metallumcola ferriviriculae</name>
    <dbReference type="NCBI Taxonomy" id="3039180"/>
    <lineage>
        <taxon>Bacteria</taxon>
        <taxon>Bacillati</taxon>
        <taxon>Bacillota</taxon>
        <taxon>Clostridia</taxon>
        <taxon>Neomoorellales</taxon>
        <taxon>Desulfitibacteraceae</taxon>
        <taxon>Metallumcola</taxon>
    </lineage>
</organism>
<keyword evidence="6" id="KW-1185">Reference proteome</keyword>
<protein>
    <submittedName>
        <fullName evidence="5">4Fe-4S binding protein</fullName>
    </submittedName>
</protein>
<dbReference type="PROSITE" id="PS00198">
    <property type="entry name" value="4FE4S_FER_1"/>
    <property type="match status" value="2"/>
</dbReference>
<evidence type="ECO:0000256" key="2">
    <source>
        <dbReference type="ARBA" id="ARBA00023004"/>
    </source>
</evidence>
<dbReference type="PANTHER" id="PTHR43122:SF2">
    <property type="entry name" value="FERREDOXIN SUBUNIT OF PYRUVATE:FLAVODOXIN OXIDOREDUCTASE"/>
    <property type="match status" value="1"/>
</dbReference>
<dbReference type="PANTHER" id="PTHR43122">
    <property type="entry name" value="FERREDOXIN SUBUNIT OF PYRUVATE:FLAVODOXIN OXIDOREDUCTASE-RELATED"/>
    <property type="match status" value="1"/>
</dbReference>
<proteinExistence type="predicted"/>
<dbReference type="Pfam" id="PF12838">
    <property type="entry name" value="Fer4_7"/>
    <property type="match status" value="1"/>
</dbReference>
<dbReference type="EMBL" id="CP121694">
    <property type="protein sequence ID" value="WRO20520.1"/>
    <property type="molecule type" value="Genomic_DNA"/>
</dbReference>
<dbReference type="PROSITE" id="PS51379">
    <property type="entry name" value="4FE4S_FER_2"/>
    <property type="match status" value="2"/>
</dbReference>
<feature type="domain" description="4Fe-4S ferredoxin-type" evidence="4">
    <location>
        <begin position="15"/>
        <end position="44"/>
    </location>
</feature>
<evidence type="ECO:0000256" key="1">
    <source>
        <dbReference type="ARBA" id="ARBA00022723"/>
    </source>
</evidence>
<keyword evidence="2" id="KW-0408">Iron</keyword>
<evidence type="ECO:0000313" key="6">
    <source>
        <dbReference type="Proteomes" id="UP001329915"/>
    </source>
</evidence>
<dbReference type="Gene3D" id="3.30.70.20">
    <property type="match status" value="1"/>
</dbReference>
<evidence type="ECO:0000313" key="5">
    <source>
        <dbReference type="EMBL" id="WRO20520.1"/>
    </source>
</evidence>
<keyword evidence="1" id="KW-0479">Metal-binding</keyword>
<name>A0AAU0UJV1_9FIRM</name>
<gene>
    <name evidence="5" type="ORF">MFMK1_000295</name>
</gene>
<dbReference type="AlphaFoldDB" id="A0AAU0UJV1"/>
<keyword evidence="3" id="KW-0411">Iron-sulfur</keyword>
<sequence>MSSPWKPETHENGTGIFHLFPNLCKGCGLCVEKCPVDTIGWSKKLGVYGTPSVEPGHGEKDCIACGICELVCPDCAILIQKMPKKKEA</sequence>
<dbReference type="Proteomes" id="UP001329915">
    <property type="component" value="Chromosome"/>
</dbReference>
<reference evidence="5 6" key="1">
    <citation type="submission" date="2023-04" db="EMBL/GenBank/DDBJ databases">
        <authorList>
            <person name="Hsu D."/>
        </authorList>
    </citation>
    <scope>NUCLEOTIDE SEQUENCE [LARGE SCALE GENOMIC DNA]</scope>
    <source>
        <strain evidence="5 6">MK1</strain>
    </source>
</reference>
<feature type="domain" description="4Fe-4S ferredoxin-type" evidence="4">
    <location>
        <begin position="49"/>
        <end position="82"/>
    </location>
</feature>
<dbReference type="GO" id="GO:0046872">
    <property type="term" value="F:metal ion binding"/>
    <property type="evidence" value="ECO:0007669"/>
    <property type="project" value="UniProtKB-KW"/>
</dbReference>
<evidence type="ECO:0000259" key="4">
    <source>
        <dbReference type="PROSITE" id="PS51379"/>
    </source>
</evidence>
<dbReference type="InterPro" id="IPR017900">
    <property type="entry name" value="4Fe4S_Fe_S_CS"/>
</dbReference>
<dbReference type="GO" id="GO:0051536">
    <property type="term" value="F:iron-sulfur cluster binding"/>
    <property type="evidence" value="ECO:0007669"/>
    <property type="project" value="UniProtKB-KW"/>
</dbReference>
<evidence type="ECO:0000256" key="3">
    <source>
        <dbReference type="ARBA" id="ARBA00023014"/>
    </source>
</evidence>
<accession>A0AAU0UJV1</accession>
<dbReference type="KEGG" id="dbc:MFMK1_000295"/>
<dbReference type="InterPro" id="IPR017896">
    <property type="entry name" value="4Fe4S_Fe-S-bd"/>
</dbReference>
<dbReference type="RefSeq" id="WP_366923414.1">
    <property type="nucleotide sequence ID" value="NZ_CP121694.1"/>
</dbReference>
<dbReference type="SUPFAM" id="SSF54862">
    <property type="entry name" value="4Fe-4S ferredoxins"/>
    <property type="match status" value="1"/>
</dbReference>